<organism evidence="1 2">
    <name type="scientific">Urochloa decumbens</name>
    <dbReference type="NCBI Taxonomy" id="240449"/>
    <lineage>
        <taxon>Eukaryota</taxon>
        <taxon>Viridiplantae</taxon>
        <taxon>Streptophyta</taxon>
        <taxon>Embryophyta</taxon>
        <taxon>Tracheophyta</taxon>
        <taxon>Spermatophyta</taxon>
        <taxon>Magnoliopsida</taxon>
        <taxon>Liliopsida</taxon>
        <taxon>Poales</taxon>
        <taxon>Poaceae</taxon>
        <taxon>PACMAD clade</taxon>
        <taxon>Panicoideae</taxon>
        <taxon>Panicodae</taxon>
        <taxon>Paniceae</taxon>
        <taxon>Melinidinae</taxon>
        <taxon>Urochloa</taxon>
    </lineage>
</organism>
<dbReference type="EMBL" id="OZ075146">
    <property type="protein sequence ID" value="CAL5052360.1"/>
    <property type="molecule type" value="Genomic_DNA"/>
</dbReference>
<reference evidence="1 2" key="2">
    <citation type="submission" date="2024-10" db="EMBL/GenBank/DDBJ databases">
        <authorList>
            <person name="Ryan C."/>
        </authorList>
    </citation>
    <scope>NUCLEOTIDE SEQUENCE [LARGE SCALE GENOMIC DNA]</scope>
</reference>
<reference evidence="2" key="1">
    <citation type="submission" date="2024-06" db="EMBL/GenBank/DDBJ databases">
        <authorList>
            <person name="Ryan C."/>
        </authorList>
    </citation>
    <scope>NUCLEOTIDE SEQUENCE [LARGE SCALE GENOMIC DNA]</scope>
</reference>
<protein>
    <submittedName>
        <fullName evidence="1">Uncharacterized protein</fullName>
    </submittedName>
</protein>
<dbReference type="AlphaFoldDB" id="A0ABC9E7G1"/>
<keyword evidence="2" id="KW-1185">Reference proteome</keyword>
<proteinExistence type="predicted"/>
<dbReference type="Proteomes" id="UP001497457">
    <property type="component" value="Chromosome 36b"/>
</dbReference>
<evidence type="ECO:0000313" key="2">
    <source>
        <dbReference type="Proteomes" id="UP001497457"/>
    </source>
</evidence>
<sequence>MEKSTNSTEHAVIKACKARIKSNPNPASGAGVVMEVYQFKGSLNEAYNAGYLYQPTNTRRITFPKTKTHDRKINARGREVKLWTKDLQEQSQAEQIVGRGLTLRHHGILKALFCSENDQLSKVVLGCTRFNLTLQDWIHNYGTTAIPHGDYLSGQGKDIVRSGWTAVDHIWEKGYTCRDLDKVSSYVMDGGDIKILPFVIDLQLPENKDEQHKLVLRSQFADMLDKHIGPLWGDPEFSELTKMMRDQHASTKAILGHPVLSSTSERQIMYRNADSSMAISGHAKVLKKRVIISAGWVQNAKNADKALANFFKNGYYTADVTGALRFGRKVSCHYAENYVAVNPKTWNRVSKDRADRLLKHVLPLVLCQWYRVTNCMESYTSDLEDGSGTK</sequence>
<name>A0ABC9E7G1_9POAL</name>
<accession>A0ABC9E7G1</accession>
<gene>
    <name evidence="1" type="ORF">URODEC1_LOCUS92668</name>
</gene>
<evidence type="ECO:0000313" key="1">
    <source>
        <dbReference type="EMBL" id="CAL5052360.1"/>
    </source>
</evidence>